<organism evidence="6 7">
    <name type="scientific">Tahibacter soli</name>
    <dbReference type="NCBI Taxonomy" id="2983605"/>
    <lineage>
        <taxon>Bacteria</taxon>
        <taxon>Pseudomonadati</taxon>
        <taxon>Pseudomonadota</taxon>
        <taxon>Gammaproteobacteria</taxon>
        <taxon>Lysobacterales</taxon>
        <taxon>Rhodanobacteraceae</taxon>
        <taxon>Tahibacter</taxon>
    </lineage>
</organism>
<dbReference type="SUPFAM" id="SSF111369">
    <property type="entry name" value="HlyD-like secretion proteins"/>
    <property type="match status" value="1"/>
</dbReference>
<reference evidence="6" key="1">
    <citation type="submission" date="2023-02" db="EMBL/GenBank/DDBJ databases">
        <title>Tahibacter soli sp. nov. isolated from soil.</title>
        <authorList>
            <person name="Baek J.H."/>
            <person name="Lee J.K."/>
            <person name="Choi D.G."/>
            <person name="Jeon C.O."/>
        </authorList>
    </citation>
    <scope>NUCLEOTIDE SEQUENCE</scope>
    <source>
        <strain evidence="6">BL</strain>
    </source>
</reference>
<dbReference type="InterPro" id="IPR006143">
    <property type="entry name" value="RND_pump_MFP"/>
</dbReference>
<evidence type="ECO:0000259" key="5">
    <source>
        <dbReference type="Pfam" id="PF25967"/>
    </source>
</evidence>
<accession>A0A9X3YQE9</accession>
<name>A0A9X3YQE9_9GAMM</name>
<evidence type="ECO:0000256" key="3">
    <source>
        <dbReference type="ARBA" id="ARBA00022448"/>
    </source>
</evidence>
<dbReference type="GO" id="GO:1990281">
    <property type="term" value="C:efflux pump complex"/>
    <property type="evidence" value="ECO:0007669"/>
    <property type="project" value="TreeGrafter"/>
</dbReference>
<dbReference type="Gene3D" id="2.40.420.20">
    <property type="match status" value="1"/>
</dbReference>
<comment type="caution">
    <text evidence="6">The sequence shown here is derived from an EMBL/GenBank/DDBJ whole genome shotgun (WGS) entry which is preliminary data.</text>
</comment>
<dbReference type="Proteomes" id="UP001139971">
    <property type="component" value="Unassembled WGS sequence"/>
</dbReference>
<gene>
    <name evidence="6" type="ORF">OD750_021040</name>
</gene>
<proteinExistence type="inferred from homology"/>
<evidence type="ECO:0000259" key="4">
    <source>
        <dbReference type="Pfam" id="PF25917"/>
    </source>
</evidence>
<dbReference type="Gene3D" id="2.40.30.170">
    <property type="match status" value="1"/>
</dbReference>
<dbReference type="Gene3D" id="1.10.287.470">
    <property type="entry name" value="Helix hairpin bin"/>
    <property type="match status" value="1"/>
</dbReference>
<sequence length="402" mass="42700">MRGKLPVALLIAALIGLPLLLQGVSRQQPKRVAIEAVQARALKPSVLASGVLEFRERADLSPEVLAKVAQILVKEGDRVVKGQLVMRLDSTGIEAEVEQRQAAVRQQEIAIERYDLDIRLARKQRDRLEQLHARGLVDDAALDEKNTSLEKSTVDLAAARQALVQANAALRQGRDALSKTAITSPIDGTVTVIGIKIGETAVPSSVGVQGSKLMSVADTATIMAKVAVDEADIGRVALGQDVAIFPASSSDSALDGRITLIPLSPTEPAANSRTTARAKSYSVEVDFADGARGATLRPGMTCRAEIVVATAARVLAVPQQAVLNDAERASNNGSERDVPDAHYVFVVENGRAVRRAVTAGLSDDTYWELTGGVAAGDRVIVGPYKVLRHLRAGDRVDNVPEA</sequence>
<dbReference type="AlphaFoldDB" id="A0A9X3YQE9"/>
<dbReference type="Pfam" id="PF25917">
    <property type="entry name" value="BSH_RND"/>
    <property type="match status" value="1"/>
</dbReference>
<dbReference type="RefSeq" id="WP_263542289.1">
    <property type="nucleotide sequence ID" value="NZ_JAOVZO020000019.1"/>
</dbReference>
<keyword evidence="3" id="KW-0813">Transport</keyword>
<dbReference type="GO" id="GO:0015562">
    <property type="term" value="F:efflux transmembrane transporter activity"/>
    <property type="evidence" value="ECO:0007669"/>
    <property type="project" value="TreeGrafter"/>
</dbReference>
<keyword evidence="7" id="KW-1185">Reference proteome</keyword>
<evidence type="ECO:0000313" key="7">
    <source>
        <dbReference type="Proteomes" id="UP001139971"/>
    </source>
</evidence>
<dbReference type="InterPro" id="IPR058627">
    <property type="entry name" value="MdtA-like_C"/>
</dbReference>
<evidence type="ECO:0000256" key="2">
    <source>
        <dbReference type="ARBA" id="ARBA00009477"/>
    </source>
</evidence>
<dbReference type="PANTHER" id="PTHR30469:SF33">
    <property type="entry name" value="SLR1207 PROTEIN"/>
    <property type="match status" value="1"/>
</dbReference>
<comment type="similarity">
    <text evidence="2">Belongs to the membrane fusion protein (MFP) (TC 8.A.1) family.</text>
</comment>
<dbReference type="EMBL" id="JAOVZO020000019">
    <property type="protein sequence ID" value="MDC8015038.1"/>
    <property type="molecule type" value="Genomic_DNA"/>
</dbReference>
<evidence type="ECO:0000256" key="1">
    <source>
        <dbReference type="ARBA" id="ARBA00004196"/>
    </source>
</evidence>
<protein>
    <submittedName>
        <fullName evidence="6">Efflux RND transporter periplasmic adaptor subunit</fullName>
    </submittedName>
</protein>
<dbReference type="Gene3D" id="2.40.50.100">
    <property type="match status" value="1"/>
</dbReference>
<dbReference type="InterPro" id="IPR058625">
    <property type="entry name" value="MdtA-like_BSH"/>
</dbReference>
<dbReference type="Pfam" id="PF25967">
    <property type="entry name" value="RND-MFP_C"/>
    <property type="match status" value="1"/>
</dbReference>
<evidence type="ECO:0000313" key="6">
    <source>
        <dbReference type="EMBL" id="MDC8015038.1"/>
    </source>
</evidence>
<feature type="domain" description="Multidrug resistance protein MdtA-like C-terminal permuted SH3" evidence="5">
    <location>
        <begin position="336"/>
        <end position="382"/>
    </location>
</feature>
<dbReference type="PANTHER" id="PTHR30469">
    <property type="entry name" value="MULTIDRUG RESISTANCE PROTEIN MDTA"/>
    <property type="match status" value="1"/>
</dbReference>
<feature type="domain" description="Multidrug resistance protein MdtA-like barrel-sandwich hybrid" evidence="4">
    <location>
        <begin position="57"/>
        <end position="201"/>
    </location>
</feature>
<dbReference type="NCBIfam" id="TIGR01730">
    <property type="entry name" value="RND_mfp"/>
    <property type="match status" value="1"/>
</dbReference>
<comment type="subcellular location">
    <subcellularLocation>
        <location evidence="1">Cell envelope</location>
    </subcellularLocation>
</comment>